<protein>
    <recommendedName>
        <fullName evidence="4">Ig-like domain-containing protein</fullName>
    </recommendedName>
</protein>
<keyword evidence="1" id="KW-0732">Signal</keyword>
<evidence type="ECO:0008006" key="4">
    <source>
        <dbReference type="Google" id="ProtNLM"/>
    </source>
</evidence>
<dbReference type="RefSeq" id="WP_347611626.1">
    <property type="nucleotide sequence ID" value="NZ_JBDPZC010000008.1"/>
</dbReference>
<organism evidence="2 3">
    <name type="scientific">Roseateles flavus</name>
    <dbReference type="NCBI Taxonomy" id="3149041"/>
    <lineage>
        <taxon>Bacteria</taxon>
        <taxon>Pseudomonadati</taxon>
        <taxon>Pseudomonadota</taxon>
        <taxon>Betaproteobacteria</taxon>
        <taxon>Burkholderiales</taxon>
        <taxon>Sphaerotilaceae</taxon>
        <taxon>Roseateles</taxon>
    </lineage>
</organism>
<comment type="caution">
    <text evidence="2">The sequence shown here is derived from an EMBL/GenBank/DDBJ whole genome shotgun (WGS) entry which is preliminary data.</text>
</comment>
<dbReference type="Proteomes" id="UP001462640">
    <property type="component" value="Unassembled WGS sequence"/>
</dbReference>
<evidence type="ECO:0000313" key="2">
    <source>
        <dbReference type="EMBL" id="MEO3714535.1"/>
    </source>
</evidence>
<feature type="chain" id="PRO_5047339518" description="Ig-like domain-containing protein" evidence="1">
    <location>
        <begin position="22"/>
        <end position="172"/>
    </location>
</feature>
<reference evidence="2 3" key="1">
    <citation type="submission" date="2024-05" db="EMBL/GenBank/DDBJ databases">
        <title>Roseateles sp. 2.12 16S ribosomal RNA gene Genome sequencing and assembly.</title>
        <authorList>
            <person name="Woo H."/>
        </authorList>
    </citation>
    <scope>NUCLEOTIDE SEQUENCE [LARGE SCALE GENOMIC DNA]</scope>
    <source>
        <strain evidence="2 3">2.12</strain>
    </source>
</reference>
<feature type="signal peptide" evidence="1">
    <location>
        <begin position="1"/>
        <end position="21"/>
    </location>
</feature>
<accession>A0ABV0GHH8</accession>
<name>A0ABV0GHH8_9BURK</name>
<keyword evidence="3" id="KW-1185">Reference proteome</keyword>
<proteinExistence type="predicted"/>
<dbReference type="EMBL" id="JBDPZC010000008">
    <property type="protein sequence ID" value="MEO3714535.1"/>
    <property type="molecule type" value="Genomic_DNA"/>
</dbReference>
<evidence type="ECO:0000256" key="1">
    <source>
        <dbReference type="SAM" id="SignalP"/>
    </source>
</evidence>
<gene>
    <name evidence="2" type="ORF">ABDJ40_17340</name>
</gene>
<sequence>MKQKLQGLVWLGLALAGAAQADPCRSQLPRSLQASVAAQAPQYRLPSAGDYPDAKDACPGVLRGRWGGKTAVAVVLPSRDGAAMELVLAQPHASSWQLEVLLRPSRGDRLPVLSTAPAGRYLRTPALGEGMEPGEQSPLACAADGLRLESPESAAAVFCPTSAGWRHVWVSD</sequence>
<evidence type="ECO:0000313" key="3">
    <source>
        <dbReference type="Proteomes" id="UP001462640"/>
    </source>
</evidence>